<dbReference type="Proteomes" id="UP001447188">
    <property type="component" value="Unassembled WGS sequence"/>
</dbReference>
<evidence type="ECO:0000256" key="1">
    <source>
        <dbReference type="SAM" id="MobiDB-lite"/>
    </source>
</evidence>
<comment type="caution">
    <text evidence="2">The sequence shown here is derived from an EMBL/GenBank/DDBJ whole genome shotgun (WGS) entry which is preliminary data.</text>
</comment>
<keyword evidence="3" id="KW-1185">Reference proteome</keyword>
<proteinExistence type="predicted"/>
<sequence>MDPETGGLCLGSDAPLGGPTKLLRKIWLIPPLDLGKNNEQNDNRETERLEDVWKAEERDLSSITRPSVYASGADMRFGVRVVAGYGDHVVLFSIPPDVFDGSKKRSQHGTPRNEQDEERTITGSMEKHWKPVSINGCYVGTVSRLIDLAVDSSPNMAVYAFSANGQVVVYQLEKTIATVNAGDQSEVARMVSRRNGEIVGDQVEDNEKSREGWRHVNARLDGGVESDGAWGANLYLQGLEDALGAGDQSTSRGDEYEFYNGCRIDCLLAS</sequence>
<dbReference type="EMBL" id="JBBBZM010000031">
    <property type="protein sequence ID" value="KAL0637688.1"/>
    <property type="molecule type" value="Genomic_DNA"/>
</dbReference>
<feature type="region of interest" description="Disordered" evidence="1">
    <location>
        <begin position="101"/>
        <end position="122"/>
    </location>
</feature>
<accession>A0ABR3GPC1</accession>
<gene>
    <name evidence="2" type="ORF">Q9L58_003248</name>
</gene>
<name>A0ABR3GPC1_9PEZI</name>
<evidence type="ECO:0000313" key="3">
    <source>
        <dbReference type="Proteomes" id="UP001447188"/>
    </source>
</evidence>
<protein>
    <submittedName>
        <fullName evidence="2">Uncharacterized protein</fullName>
    </submittedName>
</protein>
<organism evidence="2 3">
    <name type="scientific">Discina gigas</name>
    <dbReference type="NCBI Taxonomy" id="1032678"/>
    <lineage>
        <taxon>Eukaryota</taxon>
        <taxon>Fungi</taxon>
        <taxon>Dikarya</taxon>
        <taxon>Ascomycota</taxon>
        <taxon>Pezizomycotina</taxon>
        <taxon>Pezizomycetes</taxon>
        <taxon>Pezizales</taxon>
        <taxon>Discinaceae</taxon>
        <taxon>Discina</taxon>
    </lineage>
</organism>
<feature type="compositionally biased region" description="Basic and acidic residues" evidence="1">
    <location>
        <begin position="111"/>
        <end position="122"/>
    </location>
</feature>
<reference evidence="2 3" key="1">
    <citation type="submission" date="2024-02" db="EMBL/GenBank/DDBJ databases">
        <title>Discinaceae phylogenomics.</title>
        <authorList>
            <person name="Dirks A.C."/>
            <person name="James T.Y."/>
        </authorList>
    </citation>
    <scope>NUCLEOTIDE SEQUENCE [LARGE SCALE GENOMIC DNA]</scope>
    <source>
        <strain evidence="2 3">ACD0624</strain>
    </source>
</reference>
<evidence type="ECO:0000313" key="2">
    <source>
        <dbReference type="EMBL" id="KAL0637688.1"/>
    </source>
</evidence>